<dbReference type="PANTHER" id="PTHR30146">
    <property type="entry name" value="LACI-RELATED TRANSCRIPTIONAL REPRESSOR"/>
    <property type="match status" value="1"/>
</dbReference>
<accession>A0ABZ0W7W7</accession>
<dbReference type="InterPro" id="IPR000843">
    <property type="entry name" value="HTH_LacI"/>
</dbReference>
<dbReference type="EMBL" id="CP139960">
    <property type="protein sequence ID" value="WQD38764.1"/>
    <property type="molecule type" value="Genomic_DNA"/>
</dbReference>
<dbReference type="GO" id="GO:0003677">
    <property type="term" value="F:DNA binding"/>
    <property type="evidence" value="ECO:0007669"/>
    <property type="project" value="UniProtKB-KW"/>
</dbReference>
<reference evidence="5 6" key="1">
    <citation type="submission" date="2023-12" db="EMBL/GenBank/DDBJ databases">
        <title>Genome sequencing and assembly of bacterial species from a model synthetic community.</title>
        <authorList>
            <person name="Hogle S.L."/>
        </authorList>
    </citation>
    <scope>NUCLEOTIDE SEQUENCE [LARGE SCALE GENOMIC DNA]</scope>
    <source>
        <strain evidence="5 6">HAMBI_3031</strain>
    </source>
</reference>
<evidence type="ECO:0000256" key="2">
    <source>
        <dbReference type="ARBA" id="ARBA00023125"/>
    </source>
</evidence>
<evidence type="ECO:0000313" key="5">
    <source>
        <dbReference type="EMBL" id="WQD38764.1"/>
    </source>
</evidence>
<dbReference type="InterPro" id="IPR046335">
    <property type="entry name" value="LacI/GalR-like_sensor"/>
</dbReference>
<dbReference type="PROSITE" id="PS50932">
    <property type="entry name" value="HTH_LACI_2"/>
    <property type="match status" value="1"/>
</dbReference>
<gene>
    <name evidence="5" type="ORF">U0035_01225</name>
</gene>
<dbReference type="InterPro" id="IPR010982">
    <property type="entry name" value="Lambda_DNA-bd_dom_sf"/>
</dbReference>
<keyword evidence="2 5" id="KW-0238">DNA-binding</keyword>
<dbReference type="Pfam" id="PF00356">
    <property type="entry name" value="LacI"/>
    <property type="match status" value="1"/>
</dbReference>
<protein>
    <submittedName>
        <fullName evidence="5">LacI family DNA-binding transcriptional regulator</fullName>
    </submittedName>
</protein>
<dbReference type="InterPro" id="IPR028082">
    <property type="entry name" value="Peripla_BP_I"/>
</dbReference>
<keyword evidence="1" id="KW-0805">Transcription regulation</keyword>
<dbReference type="SMART" id="SM00354">
    <property type="entry name" value="HTH_LACI"/>
    <property type="match status" value="1"/>
</dbReference>
<name>A0ABZ0W7W7_9BACT</name>
<evidence type="ECO:0000259" key="4">
    <source>
        <dbReference type="PROSITE" id="PS50932"/>
    </source>
</evidence>
<dbReference type="CDD" id="cd01392">
    <property type="entry name" value="HTH_LacI"/>
    <property type="match status" value="1"/>
</dbReference>
<keyword evidence="3" id="KW-0804">Transcription</keyword>
<dbReference type="SUPFAM" id="SSF53822">
    <property type="entry name" value="Periplasmic binding protein-like I"/>
    <property type="match status" value="1"/>
</dbReference>
<keyword evidence="6" id="KW-1185">Reference proteome</keyword>
<dbReference type="Gene3D" id="1.10.260.40">
    <property type="entry name" value="lambda repressor-like DNA-binding domains"/>
    <property type="match status" value="1"/>
</dbReference>
<dbReference type="Pfam" id="PF13377">
    <property type="entry name" value="Peripla_BP_3"/>
    <property type="match status" value="1"/>
</dbReference>
<dbReference type="RefSeq" id="WP_114792684.1">
    <property type="nucleotide sequence ID" value="NZ_CP139960.1"/>
</dbReference>
<evidence type="ECO:0000256" key="1">
    <source>
        <dbReference type="ARBA" id="ARBA00023015"/>
    </source>
</evidence>
<dbReference type="SUPFAM" id="SSF47413">
    <property type="entry name" value="lambda repressor-like DNA-binding domains"/>
    <property type="match status" value="1"/>
</dbReference>
<dbReference type="CDD" id="cd06267">
    <property type="entry name" value="PBP1_LacI_sugar_binding-like"/>
    <property type="match status" value="1"/>
</dbReference>
<dbReference type="Proteomes" id="UP001325680">
    <property type="component" value="Chromosome"/>
</dbReference>
<feature type="domain" description="HTH lacI-type" evidence="4">
    <location>
        <begin position="6"/>
        <end position="60"/>
    </location>
</feature>
<evidence type="ECO:0000256" key="3">
    <source>
        <dbReference type="ARBA" id="ARBA00023163"/>
    </source>
</evidence>
<proteinExistence type="predicted"/>
<dbReference type="Gene3D" id="3.40.50.2300">
    <property type="match status" value="2"/>
</dbReference>
<sequence length="339" mass="37438">MEEKDVTIYDIARELDLASSTISRALKNDPKVKLKTRNKVHQMAQKMGYQSNPFARSLRNKRSYLIGIIIPRLTNHFVSSAISGLEDMLSIKGYNIIIGQTYGQIDKEISALKMLMDNRVDGLLVSLSDQTKSPEHLDPFTKKKIPLIYFDSVPDITDSSVIVIDHAQAAYIATKHLIEAGCKKIAHVTTGISHGICADKYAGYKKALLESNKRLKEELLVFEDLGSIESGKHVADHILKMNKPPDGLFFENDHCAAGCIAGLKKGGLNIPKDIAVVGFNDEPVATLIDPNLSSISYSGYEIGRVAAQNILLQIENPEMPKISKTVLPARLVIRESSIR</sequence>
<evidence type="ECO:0000313" key="6">
    <source>
        <dbReference type="Proteomes" id="UP001325680"/>
    </source>
</evidence>
<organism evidence="5 6">
    <name type="scientific">Niabella yanshanensis</name>
    <dbReference type="NCBI Taxonomy" id="577386"/>
    <lineage>
        <taxon>Bacteria</taxon>
        <taxon>Pseudomonadati</taxon>
        <taxon>Bacteroidota</taxon>
        <taxon>Chitinophagia</taxon>
        <taxon>Chitinophagales</taxon>
        <taxon>Chitinophagaceae</taxon>
        <taxon>Niabella</taxon>
    </lineage>
</organism>
<dbReference type="PANTHER" id="PTHR30146:SF109">
    <property type="entry name" value="HTH-TYPE TRANSCRIPTIONAL REGULATOR GALS"/>
    <property type="match status" value="1"/>
</dbReference>